<feature type="region of interest" description="Disordered" evidence="1">
    <location>
        <begin position="152"/>
        <end position="248"/>
    </location>
</feature>
<reference evidence="3 4" key="1">
    <citation type="submission" date="2025-04" db="UniProtKB">
        <authorList>
            <consortium name="RefSeq"/>
        </authorList>
    </citation>
    <scope>IDENTIFICATION</scope>
    <source>
        <tissue evidence="3 4">Gonad</tissue>
    </source>
</reference>
<feature type="compositionally biased region" description="Polar residues" evidence="1">
    <location>
        <begin position="234"/>
        <end position="247"/>
    </location>
</feature>
<dbReference type="GeneID" id="109475636"/>
<sequence length="495" mass="55226">MAVEDTRAVECHLYLSSRSRGKMPYTKPKRSRLMARIMYKMKTVNVQKPTLPIATVFPHHYTSKHLDLPIRTTPLKRESEEDGGCMAKGMKAEPVEFPEDLEETFHSGQLQQHCSLAAKHCRQDDGMLNEKARWGYYNKPAMTRYHSFKSYKGTTQSSPMFHRPQQTTSNNSSSFTTSCIENTGNRSPLKSPEVADSSLYLSTNDNNTCTSPQNPVSAGLGLEQSDERTEDNQNWKNGNGGVSSTRATAEGITCKEGIGENETVRPVLQEDIPRANPYSCPIQNMNLVEREREGQEDLTISEYKAFSEIPPQEELLSVEHDVKNNNVEEIIHSSLPGEEDDPPSPVFNSKAVLGALSDQGSSDEKCKYKMSYKPNDDEDEHCGFKVFSHAEGLVQKGSRAKAGLETLVSSRIPLSITGSETTDYFEASKQNPSTPTFWKEVVNDNYSSDSEPPFPLTQKYQAERDTGDCAVPDGDNLDSLIFPESPLLYSPYLEG</sequence>
<feature type="compositionally biased region" description="Low complexity" evidence="1">
    <location>
        <begin position="167"/>
        <end position="178"/>
    </location>
</feature>
<evidence type="ECO:0000313" key="4">
    <source>
        <dbReference type="RefSeq" id="XP_019631935.1"/>
    </source>
</evidence>
<gene>
    <name evidence="3 4" type="primary">LOC109475636</name>
</gene>
<evidence type="ECO:0000313" key="3">
    <source>
        <dbReference type="RefSeq" id="XP_019631934.1"/>
    </source>
</evidence>
<feature type="compositionally biased region" description="Polar residues" evidence="1">
    <location>
        <begin position="179"/>
        <end position="188"/>
    </location>
</feature>
<dbReference type="RefSeq" id="XP_019631934.1">
    <property type="nucleotide sequence ID" value="XM_019776375.1"/>
</dbReference>
<organism evidence="2 3">
    <name type="scientific">Branchiostoma belcheri</name>
    <name type="common">Amphioxus</name>
    <dbReference type="NCBI Taxonomy" id="7741"/>
    <lineage>
        <taxon>Eukaryota</taxon>
        <taxon>Metazoa</taxon>
        <taxon>Chordata</taxon>
        <taxon>Cephalochordata</taxon>
        <taxon>Leptocardii</taxon>
        <taxon>Amphioxiformes</taxon>
        <taxon>Branchiostomatidae</taxon>
        <taxon>Branchiostoma</taxon>
    </lineage>
</organism>
<evidence type="ECO:0000313" key="2">
    <source>
        <dbReference type="Proteomes" id="UP000515135"/>
    </source>
</evidence>
<evidence type="ECO:0000256" key="1">
    <source>
        <dbReference type="SAM" id="MobiDB-lite"/>
    </source>
</evidence>
<protein>
    <submittedName>
        <fullName evidence="3 4">Uncharacterized protein LOC109475636 isoform X1</fullName>
    </submittedName>
</protein>
<dbReference type="Proteomes" id="UP000515135">
    <property type="component" value="Unplaced"/>
</dbReference>
<proteinExistence type="predicted"/>
<keyword evidence="2" id="KW-1185">Reference proteome</keyword>
<dbReference type="OrthoDB" id="9988171at2759"/>
<dbReference type="AlphaFoldDB" id="A0A6P4ZDF2"/>
<dbReference type="RefSeq" id="XP_019631935.1">
    <property type="nucleotide sequence ID" value="XM_019776376.1"/>
</dbReference>
<dbReference type="KEGG" id="bbel:109475636"/>
<accession>A0A6P4ZDF2</accession>
<name>A0A6P4ZDF2_BRABE</name>
<feature type="compositionally biased region" description="Polar residues" evidence="1">
    <location>
        <begin position="199"/>
        <end position="216"/>
    </location>
</feature>